<protein>
    <recommendedName>
        <fullName evidence="6">Cyclin N-terminal domain-containing protein</fullName>
    </recommendedName>
</protein>
<dbReference type="InterPro" id="IPR036915">
    <property type="entry name" value="Cyclin-like_sf"/>
</dbReference>
<evidence type="ECO:0000256" key="5">
    <source>
        <dbReference type="SAM" id="MobiDB-lite"/>
    </source>
</evidence>
<dbReference type="VEuPathDB" id="VectorBase:LLONM1_001012"/>
<keyword evidence="4" id="KW-0131">Cell cycle</keyword>
<dbReference type="PANTHER" id="PTHR22896">
    <property type="entry name" value="CDK5 AND ABL1 ENZYME SUBSTRATE 1"/>
    <property type="match status" value="1"/>
</dbReference>
<keyword evidence="2" id="KW-0597">Phosphoprotein</keyword>
<dbReference type="Gene3D" id="1.10.472.10">
    <property type="entry name" value="Cyclin-like"/>
    <property type="match status" value="2"/>
</dbReference>
<keyword evidence="3" id="KW-0132">Cell division</keyword>
<dbReference type="GO" id="GO:0051301">
    <property type="term" value="P:cell division"/>
    <property type="evidence" value="ECO:0007669"/>
    <property type="project" value="UniProtKB-KW"/>
</dbReference>
<dbReference type="FunFam" id="1.10.472.10:FF:000020">
    <property type="entry name" value="CDK5 and ABL1 enzyme substrate 1"/>
    <property type="match status" value="2"/>
</dbReference>
<dbReference type="CDD" id="cd20556">
    <property type="entry name" value="CYCLIN_CABLES"/>
    <property type="match status" value="2"/>
</dbReference>
<dbReference type="EMBL" id="AJWK01013179">
    <property type="status" value="NOT_ANNOTATED_CDS"/>
    <property type="molecule type" value="Genomic_DNA"/>
</dbReference>
<reference evidence="7" key="1">
    <citation type="submission" date="2020-05" db="UniProtKB">
        <authorList>
            <consortium name="EnsemblMetazoa"/>
        </authorList>
    </citation>
    <scope>IDENTIFICATION</scope>
    <source>
        <strain evidence="7">Jacobina</strain>
    </source>
</reference>
<dbReference type="InterPro" id="IPR006671">
    <property type="entry name" value="Cyclin_N"/>
</dbReference>
<evidence type="ECO:0000256" key="4">
    <source>
        <dbReference type="ARBA" id="ARBA00023306"/>
    </source>
</evidence>
<dbReference type="PANTHER" id="PTHR22896:SF0">
    <property type="entry name" value="CYCLIN N-TERMINAL DOMAIN-CONTAINING PROTEIN"/>
    <property type="match status" value="1"/>
</dbReference>
<evidence type="ECO:0000313" key="8">
    <source>
        <dbReference type="Proteomes" id="UP000092461"/>
    </source>
</evidence>
<comment type="similarity">
    <text evidence="1">Belongs to the cyclin family.</text>
</comment>
<keyword evidence="8" id="KW-1185">Reference proteome</keyword>
<dbReference type="EMBL" id="AJWK01013177">
    <property type="status" value="NOT_ANNOTATED_CDS"/>
    <property type="molecule type" value="Genomic_DNA"/>
</dbReference>
<dbReference type="GO" id="GO:0051726">
    <property type="term" value="P:regulation of cell cycle"/>
    <property type="evidence" value="ECO:0007669"/>
    <property type="project" value="InterPro"/>
</dbReference>
<name>A0A1B0CIB3_LUTLO</name>
<dbReference type="InterPro" id="IPR012388">
    <property type="entry name" value="CABLES1/2"/>
</dbReference>
<feature type="domain" description="Cyclin N-terminal" evidence="6">
    <location>
        <begin position="636"/>
        <end position="718"/>
    </location>
</feature>
<sequence length="736" mass="82319">MQIEKRPRGDLDAMPGWPSPVLDGAFDKHRLAALAFLSAISLDGGLCEEEEVPEPAHQITTIASIETQLDNEDTDCDGSTFVDDTRAEPGRRGATSRTRGEDRLSESSDSVIYSMGKGAVSNTPLRERLSSQPNEILVRARLGSSSIRTSSVSKRTIMLLNDERKSDIHNSSSESLSLGRSKNVQINDPKEVRFVGSARLHHFKDDRVLVASKKVPFLIFSSLPYSKSRDARKDFGTRRRNTSGPRPLSAINDAPFDAFDLLGIEKVDGSVEVSYGHLLVPSKPGYKEKKHPTGYSAIPEGSFEITSMNAVKNYAMARCFTYDNHPVTKPSASSPSPLCEAKTTTVADATEDGLENRSQQLQYSANMLDDPELIAGKHRTLLTFTSYMTSVIDYVRPSDLKKELNDKFREKFPQVQLTLSKLRSLKRDMRRINKMDARVDLLTISQAYVYFEKLILANLINKTNRKLCAGACLLLSAKLNDVKGDALKSLIEKTESVFRLNRKELIASEFAVLVALEFSLHVPIITKPSASSPSPLCEAKTTTTVDATEDGLENRSQQLQYSANMLDDPELIAGKHRTLLTFTSYMTSVIDYVRPSDLKKELNDKFREKFPQVQLTLSKLRSLKRDMRRINKMDARVDLLTISQAYVYFEKLILANLINKTNRKLCAGACLLLSAKLNDVKGDALKSLIEKTESVFRLNRKELIASEFAVLVALEFSLHVPISEIFPHYQRLVYES</sequence>
<dbReference type="AlphaFoldDB" id="A0A1B0CIB3"/>
<accession>A0A1B0CIB3</accession>
<dbReference type="GO" id="GO:0005829">
    <property type="term" value="C:cytosol"/>
    <property type="evidence" value="ECO:0007669"/>
    <property type="project" value="UniProtKB-ARBA"/>
</dbReference>
<evidence type="ECO:0000256" key="3">
    <source>
        <dbReference type="ARBA" id="ARBA00022618"/>
    </source>
</evidence>
<feature type="region of interest" description="Disordered" evidence="5">
    <location>
        <begin position="73"/>
        <end position="108"/>
    </location>
</feature>
<dbReference type="SUPFAM" id="SSF47954">
    <property type="entry name" value="Cyclin-like"/>
    <property type="match status" value="2"/>
</dbReference>
<organism evidence="7 8">
    <name type="scientific">Lutzomyia longipalpis</name>
    <name type="common">Sand fly</name>
    <dbReference type="NCBI Taxonomy" id="7200"/>
    <lineage>
        <taxon>Eukaryota</taxon>
        <taxon>Metazoa</taxon>
        <taxon>Ecdysozoa</taxon>
        <taxon>Arthropoda</taxon>
        <taxon>Hexapoda</taxon>
        <taxon>Insecta</taxon>
        <taxon>Pterygota</taxon>
        <taxon>Neoptera</taxon>
        <taxon>Endopterygota</taxon>
        <taxon>Diptera</taxon>
        <taxon>Nematocera</taxon>
        <taxon>Psychodoidea</taxon>
        <taxon>Psychodidae</taxon>
        <taxon>Lutzomyia</taxon>
        <taxon>Lutzomyia</taxon>
    </lineage>
</organism>
<evidence type="ECO:0000256" key="1">
    <source>
        <dbReference type="ARBA" id="ARBA00008742"/>
    </source>
</evidence>
<dbReference type="Proteomes" id="UP000092461">
    <property type="component" value="Unassembled WGS sequence"/>
</dbReference>
<dbReference type="VEuPathDB" id="VectorBase:LLOJ004175"/>
<evidence type="ECO:0000313" key="7">
    <source>
        <dbReference type="EnsemblMetazoa" id="LLOJ004175-PA"/>
    </source>
</evidence>
<dbReference type="Pfam" id="PF00134">
    <property type="entry name" value="Cyclin_N"/>
    <property type="match status" value="2"/>
</dbReference>
<dbReference type="EMBL" id="AJWK01013178">
    <property type="status" value="NOT_ANNOTATED_CDS"/>
    <property type="molecule type" value="Genomic_DNA"/>
</dbReference>
<feature type="domain" description="Cyclin N-terminal" evidence="6">
    <location>
        <begin position="438"/>
        <end position="520"/>
    </location>
</feature>
<dbReference type="EnsemblMetazoa" id="LLOJ004175-RA">
    <property type="protein sequence ID" value="LLOJ004175-PA"/>
    <property type="gene ID" value="LLOJ004175"/>
</dbReference>
<evidence type="ECO:0000259" key="6">
    <source>
        <dbReference type="Pfam" id="PF00134"/>
    </source>
</evidence>
<proteinExistence type="inferred from homology"/>
<evidence type="ECO:0000256" key="2">
    <source>
        <dbReference type="ARBA" id="ARBA00022553"/>
    </source>
</evidence>